<dbReference type="OrthoDB" id="9817137at2"/>
<dbReference type="EMBL" id="CP001867">
    <property type="protein sequence ID" value="ADB73152.1"/>
    <property type="molecule type" value="Genomic_DNA"/>
</dbReference>
<reference evidence="2 3" key="1">
    <citation type="journal article" date="2010" name="Stand. Genomic Sci.">
        <title>Complete genome sequence of Geodermatophilus obscurus type strain (G-20).</title>
        <authorList>
            <person name="Ivanova N."/>
            <person name="Sikorski J."/>
            <person name="Jando M."/>
            <person name="Munk C."/>
            <person name="Lapidus A."/>
            <person name="Glavina Del Rio T."/>
            <person name="Copeland A."/>
            <person name="Tice H."/>
            <person name="Cheng J.-F."/>
            <person name="Lucas S."/>
            <person name="Chen F."/>
            <person name="Nolan M."/>
            <person name="Bruce D."/>
            <person name="Goodwin L."/>
            <person name="Pitluck S."/>
            <person name="Mavromatis K."/>
            <person name="Mikhailova N."/>
            <person name="Pati A."/>
            <person name="Chen A."/>
            <person name="Palaniappan K."/>
            <person name="Land M."/>
            <person name="Hauser L."/>
            <person name="Chang Y.-J."/>
            <person name="Jeffries C.D."/>
            <person name="Meincke L."/>
            <person name="Brettin T."/>
            <person name="Detter J.C."/>
            <person name="Detter J.C."/>
            <person name="Rohde M."/>
            <person name="Goeker M."/>
            <person name="Bristow J."/>
            <person name="Eisen J.A."/>
            <person name="Markowitz V."/>
            <person name="Hugenholtz P."/>
            <person name="Kyrpides N.C."/>
            <person name="Klenk H.-P."/>
        </authorList>
    </citation>
    <scope>NUCLEOTIDE SEQUENCE [LARGE SCALE GENOMIC DNA]</scope>
    <source>
        <strain evidence="3">ATCC 25078 / DSM 43160 / JCM 3152 / KCC A-0152 / KCTC 9177 / NBRC 13315 / NRRL B-3577 / G-20</strain>
    </source>
</reference>
<dbReference type="InterPro" id="IPR012334">
    <property type="entry name" value="Pectin_lyas_fold"/>
</dbReference>
<gene>
    <name evidence="2" type="ordered locus">Gobs_0357</name>
</gene>
<protein>
    <recommendedName>
        <fullName evidence="4">Right handed beta helix region</fullName>
    </recommendedName>
</protein>
<sequence length="463" mass="48975">MLAAGGVVIGLDSRVADAPSPRQPANQGLAVTAPEPSGEDDSATLAALCVGRRDVHLRSGATYVIGARDAISETGFRGRIVGHGATLKFAYAGPWSETSSAINGLRDVTLRDLSITAPDANLFSVFRDCTNLRLEHVTVYACSPKLTYALPRDFSAHRIRWTSQGDDPEVLDGSLYVPDAGRFSLTDFDYDAGFNGRTGAIVSAVATRTAPGATVHVSNGRAFTADLPGHSADGFIDIEPVGATPLDHVTIRDVVLYNTSCYLTGARNITVDNCTFVYTANNASGRAIPFVVYNNNVVKPPLGALNVRDCRVEWTAGNPADQKIGVMTYQSHPGAVVRFTDNSYHFDPAGGQVAQDLYWVKDGAPAIMVIRGDAILDAGDLAESQAMIRTDSTVGRLLVRDMSVSGTFARKLRAGATGGGGDGHLVVFESNDFTGATFTGPDSVESGVTLNRQHSADNAGIEY</sequence>
<dbReference type="Gene3D" id="2.160.20.10">
    <property type="entry name" value="Single-stranded right-handed beta-helix, Pectin lyase-like"/>
    <property type="match status" value="1"/>
</dbReference>
<dbReference type="KEGG" id="gob:Gobs_0357"/>
<organism evidence="2 3">
    <name type="scientific">Geodermatophilus obscurus (strain ATCC 25078 / DSM 43160 / JCM 3152 / CCUG 61914 / KCC A-0152 / KCTC 9177 / NBRC 13315 / NRRL B-3577 / G-20)</name>
    <dbReference type="NCBI Taxonomy" id="526225"/>
    <lineage>
        <taxon>Bacteria</taxon>
        <taxon>Bacillati</taxon>
        <taxon>Actinomycetota</taxon>
        <taxon>Actinomycetes</taxon>
        <taxon>Geodermatophilales</taxon>
        <taxon>Geodermatophilaceae</taxon>
        <taxon>Geodermatophilus</taxon>
    </lineage>
</organism>
<name>D2S541_GEOOG</name>
<reference evidence="3" key="2">
    <citation type="submission" date="2010-01" db="EMBL/GenBank/DDBJ databases">
        <title>The complete genome of Geodermatophilus obscurus DSM 43160.</title>
        <authorList>
            <consortium name="US DOE Joint Genome Institute (JGI-PGF)"/>
            <person name="Lucas S."/>
            <person name="Copeland A."/>
            <person name="Lapidus A."/>
            <person name="Glavina del Rio T."/>
            <person name="Dalin E."/>
            <person name="Tice H."/>
            <person name="Bruce D."/>
            <person name="Goodwin L."/>
            <person name="Pitluck S."/>
            <person name="Kyrpides N."/>
            <person name="Mavromatis K."/>
            <person name="Ivanova N."/>
            <person name="Munk A.C."/>
            <person name="Brettin T."/>
            <person name="Detter J.C."/>
            <person name="Han C."/>
            <person name="Larimer F."/>
            <person name="Land M."/>
            <person name="Hauser L."/>
            <person name="Markowitz V."/>
            <person name="Cheng J.-F."/>
            <person name="Hugenholtz P."/>
            <person name="Woyke T."/>
            <person name="Wu D."/>
            <person name="Jando M."/>
            <person name="Schneider S."/>
            <person name="Klenk H.-P."/>
            <person name="Eisen J.A."/>
        </authorList>
    </citation>
    <scope>NUCLEOTIDE SEQUENCE [LARGE SCALE GENOMIC DNA]</scope>
    <source>
        <strain evidence="3">ATCC 25078 / DSM 43160 / JCM 3152 / KCC A-0152 / KCTC 9177 / NBRC 13315 / NRRL B-3577 / G-20</strain>
    </source>
</reference>
<dbReference type="Proteomes" id="UP000001382">
    <property type="component" value="Chromosome"/>
</dbReference>
<evidence type="ECO:0000313" key="2">
    <source>
        <dbReference type="EMBL" id="ADB73152.1"/>
    </source>
</evidence>
<dbReference type="HOGENOM" id="CLU_590190_0_0_11"/>
<dbReference type="InterPro" id="IPR011050">
    <property type="entry name" value="Pectin_lyase_fold/virulence"/>
</dbReference>
<evidence type="ECO:0000313" key="3">
    <source>
        <dbReference type="Proteomes" id="UP000001382"/>
    </source>
</evidence>
<proteinExistence type="predicted"/>
<evidence type="ECO:0008006" key="4">
    <source>
        <dbReference type="Google" id="ProtNLM"/>
    </source>
</evidence>
<accession>D2S541</accession>
<feature type="region of interest" description="Disordered" evidence="1">
    <location>
        <begin position="15"/>
        <end position="39"/>
    </location>
</feature>
<evidence type="ECO:0000256" key="1">
    <source>
        <dbReference type="SAM" id="MobiDB-lite"/>
    </source>
</evidence>
<dbReference type="AlphaFoldDB" id="D2S541"/>
<keyword evidence="3" id="KW-1185">Reference proteome</keyword>
<dbReference type="STRING" id="526225.Gobs_0357"/>
<dbReference type="SUPFAM" id="SSF51126">
    <property type="entry name" value="Pectin lyase-like"/>
    <property type="match status" value="1"/>
</dbReference>